<dbReference type="AlphaFoldDB" id="A0A9D4MB77"/>
<sequence>MHMNFLPPLISGKREYLHFLLGNKGIHSYNGNMRYVCHLCNREFSTEKLLINHKCSYCTVRGKLFSTYQRYQSHKCTKVVPTYASTVSRNKQSDKKLIQEIVIPGCYISDDIMIKVLHLLAQQWPEVIIGFRLPTEVEVLRREVSTADMLLLPLNKHSVNIHYLDNHWMASWQDPCDLTIKIYDSIQDNNRLMRLLPILRTLYDMKVYTPRYVAVSKQQEASCGAFAAAFAVCCAEHKPPESFSFKSDLEMRQHLKQCIIDSKMTMFPSQLTAMSTHVTHETKSLINI</sequence>
<reference evidence="1" key="2">
    <citation type="submission" date="2020-11" db="EMBL/GenBank/DDBJ databases">
        <authorList>
            <person name="McCartney M.A."/>
            <person name="Auch B."/>
            <person name="Kono T."/>
            <person name="Mallez S."/>
            <person name="Becker A."/>
            <person name="Gohl D.M."/>
            <person name="Silverstein K.A.T."/>
            <person name="Koren S."/>
            <person name="Bechman K.B."/>
            <person name="Herman A."/>
            <person name="Abrahante J.E."/>
            <person name="Garbe J."/>
        </authorList>
    </citation>
    <scope>NUCLEOTIDE SEQUENCE</scope>
    <source>
        <strain evidence="1">Duluth1</strain>
        <tissue evidence="1">Whole animal</tissue>
    </source>
</reference>
<accession>A0A9D4MB77</accession>
<organism evidence="1 2">
    <name type="scientific">Dreissena polymorpha</name>
    <name type="common">Zebra mussel</name>
    <name type="synonym">Mytilus polymorpha</name>
    <dbReference type="NCBI Taxonomy" id="45954"/>
    <lineage>
        <taxon>Eukaryota</taxon>
        <taxon>Metazoa</taxon>
        <taxon>Spiralia</taxon>
        <taxon>Lophotrochozoa</taxon>
        <taxon>Mollusca</taxon>
        <taxon>Bivalvia</taxon>
        <taxon>Autobranchia</taxon>
        <taxon>Heteroconchia</taxon>
        <taxon>Euheterodonta</taxon>
        <taxon>Imparidentia</taxon>
        <taxon>Neoheterodontei</taxon>
        <taxon>Myida</taxon>
        <taxon>Dreissenoidea</taxon>
        <taxon>Dreissenidae</taxon>
        <taxon>Dreissena</taxon>
    </lineage>
</organism>
<evidence type="ECO:0000313" key="2">
    <source>
        <dbReference type="Proteomes" id="UP000828390"/>
    </source>
</evidence>
<gene>
    <name evidence="1" type="ORF">DPMN_036261</name>
</gene>
<proteinExistence type="predicted"/>
<dbReference type="Gene3D" id="3.40.395.10">
    <property type="entry name" value="Adenoviral Proteinase, Chain A"/>
    <property type="match status" value="1"/>
</dbReference>
<reference evidence="1" key="1">
    <citation type="journal article" date="2019" name="bioRxiv">
        <title>The Genome of the Zebra Mussel, Dreissena polymorpha: A Resource for Invasive Species Research.</title>
        <authorList>
            <person name="McCartney M.A."/>
            <person name="Auch B."/>
            <person name="Kono T."/>
            <person name="Mallez S."/>
            <person name="Zhang Y."/>
            <person name="Obille A."/>
            <person name="Becker A."/>
            <person name="Abrahante J.E."/>
            <person name="Garbe J."/>
            <person name="Badalamenti J.P."/>
            <person name="Herman A."/>
            <person name="Mangelson H."/>
            <person name="Liachko I."/>
            <person name="Sullivan S."/>
            <person name="Sone E.D."/>
            <person name="Koren S."/>
            <person name="Silverstein K.A.T."/>
            <person name="Beckman K.B."/>
            <person name="Gohl D.M."/>
        </authorList>
    </citation>
    <scope>NUCLEOTIDE SEQUENCE</scope>
    <source>
        <strain evidence="1">Duluth1</strain>
        <tissue evidence="1">Whole animal</tissue>
    </source>
</reference>
<dbReference type="InterPro" id="IPR038765">
    <property type="entry name" value="Papain-like_cys_pep_sf"/>
</dbReference>
<keyword evidence="2" id="KW-1185">Reference proteome</keyword>
<protein>
    <submittedName>
        <fullName evidence="1">Uncharacterized protein</fullName>
    </submittedName>
</protein>
<comment type="caution">
    <text evidence="1">The sequence shown here is derived from an EMBL/GenBank/DDBJ whole genome shotgun (WGS) entry which is preliminary data.</text>
</comment>
<dbReference type="SUPFAM" id="SSF54001">
    <property type="entry name" value="Cysteine proteinases"/>
    <property type="match status" value="1"/>
</dbReference>
<dbReference type="EMBL" id="JAIWYP010000002">
    <property type="protein sequence ID" value="KAH3873036.1"/>
    <property type="molecule type" value="Genomic_DNA"/>
</dbReference>
<evidence type="ECO:0000313" key="1">
    <source>
        <dbReference type="EMBL" id="KAH3873036.1"/>
    </source>
</evidence>
<dbReference type="Proteomes" id="UP000828390">
    <property type="component" value="Unassembled WGS sequence"/>
</dbReference>
<name>A0A9D4MB77_DREPO</name>
<dbReference type="PANTHER" id="PTHR34718">
    <property type="entry name" value="PHD-TYPE DOMAIN-CONTAINING PROTEIN"/>
    <property type="match status" value="1"/>
</dbReference>
<dbReference type="PANTHER" id="PTHR34718:SF2">
    <property type="entry name" value="PHD-TYPE DOMAIN-CONTAINING PROTEIN"/>
    <property type="match status" value="1"/>
</dbReference>